<gene>
    <name evidence="1" type="ORF">BK007_02325</name>
</gene>
<protein>
    <submittedName>
        <fullName evidence="1">Sulfur relay protein DsrH</fullName>
    </submittedName>
</protein>
<accession>A0A2H4VA64</accession>
<dbReference type="AlphaFoldDB" id="A0A2H4VA64"/>
<dbReference type="InterPro" id="IPR007215">
    <property type="entry name" value="Sulphur_relay_TusB/DsrH"/>
</dbReference>
<organism evidence="1 2">
    <name type="scientific">Methanobacterium subterraneum</name>
    <dbReference type="NCBI Taxonomy" id="59277"/>
    <lineage>
        <taxon>Archaea</taxon>
        <taxon>Methanobacteriati</taxon>
        <taxon>Methanobacteriota</taxon>
        <taxon>Methanomada group</taxon>
        <taxon>Methanobacteria</taxon>
        <taxon>Methanobacteriales</taxon>
        <taxon>Methanobacteriaceae</taxon>
        <taxon>Methanobacterium</taxon>
    </lineage>
</organism>
<evidence type="ECO:0000313" key="1">
    <source>
        <dbReference type="EMBL" id="AUB54971.1"/>
    </source>
</evidence>
<dbReference type="InterPro" id="IPR027396">
    <property type="entry name" value="DsrEFH-like"/>
</dbReference>
<reference evidence="1 2" key="1">
    <citation type="submission" date="2016-10" db="EMBL/GenBank/DDBJ databases">
        <title>Comparative genomics between deep and shallow subseafloor isolates.</title>
        <authorList>
            <person name="Ishii S."/>
            <person name="Miller J.R."/>
            <person name="Sutton G."/>
            <person name="Suzuki S."/>
            <person name="Methe B."/>
            <person name="Inagaki F."/>
            <person name="Imachi H."/>
        </authorList>
    </citation>
    <scope>NUCLEOTIDE SEQUENCE [LARGE SCALE GENOMIC DNA]</scope>
    <source>
        <strain evidence="1 2">MO-MB1</strain>
    </source>
</reference>
<sequence>MHIGLILTKSPSESGFKTFIDFAQLYISNNQISIYLVGNGIYGARKNYKNQDLETIFKNSRVHVYGNDLNARGIQDGQIKDGLTVFEHYDNLVMDIMENFDQVVSF</sequence>
<name>A0A2H4VA64_9EURY</name>
<dbReference type="GO" id="GO:0005737">
    <property type="term" value="C:cytoplasm"/>
    <property type="evidence" value="ECO:0007669"/>
    <property type="project" value="InterPro"/>
</dbReference>
<dbReference type="SUPFAM" id="SSF75169">
    <property type="entry name" value="DsrEFH-like"/>
    <property type="match status" value="1"/>
</dbReference>
<dbReference type="GO" id="GO:0002143">
    <property type="term" value="P:tRNA wobble position uridine thiolation"/>
    <property type="evidence" value="ECO:0007669"/>
    <property type="project" value="InterPro"/>
</dbReference>
<evidence type="ECO:0000313" key="2">
    <source>
        <dbReference type="Proteomes" id="UP000232806"/>
    </source>
</evidence>
<dbReference type="OrthoDB" id="70202at2157"/>
<dbReference type="Proteomes" id="UP000232806">
    <property type="component" value="Chromosome"/>
</dbReference>
<dbReference type="EMBL" id="CP017766">
    <property type="protein sequence ID" value="AUB54971.1"/>
    <property type="molecule type" value="Genomic_DNA"/>
</dbReference>
<dbReference type="Gene3D" id="3.40.1260.10">
    <property type="entry name" value="DsrEFH-like"/>
    <property type="match status" value="1"/>
</dbReference>
<dbReference type="Pfam" id="PF04077">
    <property type="entry name" value="DsrH"/>
    <property type="match status" value="1"/>
</dbReference>
<proteinExistence type="predicted"/>